<protein>
    <submittedName>
        <fullName evidence="3">Uncharacterized protein</fullName>
    </submittedName>
</protein>
<dbReference type="EMBL" id="CP012390">
    <property type="protein sequence ID" value="ALE18708.1"/>
    <property type="molecule type" value="Genomic_DNA"/>
</dbReference>
<feature type="signal peptide" evidence="2">
    <location>
        <begin position="1"/>
        <end position="26"/>
    </location>
</feature>
<organism evidence="3 4">
    <name type="scientific">Lawsonella clevelandensis</name>
    <dbReference type="NCBI Taxonomy" id="1528099"/>
    <lineage>
        <taxon>Bacteria</taxon>
        <taxon>Bacillati</taxon>
        <taxon>Actinomycetota</taxon>
        <taxon>Actinomycetes</taxon>
        <taxon>Mycobacteriales</taxon>
        <taxon>Lawsonellaceae</taxon>
        <taxon>Lawsonella</taxon>
    </lineage>
</organism>
<reference evidence="3 4" key="1">
    <citation type="journal article" date="2015" name="Genome Announc.">
        <title>Complete Genome Sequences for Two Strains of a Novel Fastidious, Partially Acid-Fast, Gram-Positive Corynebacterineae Bacterium, Derived from Human Clinical Samples.</title>
        <authorList>
            <person name="Nicholson A.C."/>
            <person name="Bell M."/>
            <person name="Humrighouse B.W."/>
            <person name="McQuiston J.R."/>
        </authorList>
    </citation>
    <scope>NUCLEOTIDE SEQUENCE [LARGE SCALE GENOMIC DNA]</scope>
    <source>
        <strain evidence="3 4">X1698</strain>
    </source>
</reference>
<name>A0A0M4MBL1_9ACTN</name>
<proteinExistence type="predicted"/>
<dbReference type="Proteomes" id="UP000068137">
    <property type="component" value="Chromosome"/>
</dbReference>
<gene>
    <name evidence="3" type="ORF">AL705_02305</name>
</gene>
<dbReference type="OrthoDB" id="4406952at2"/>
<dbReference type="KEGG" id="cbq:AL705_02305"/>
<sequence>MKLRRLTASTLATMTFFGASFSTANAIPIHKTGSNYTTTTEDGLTLNVTRSHEQFELQLPDNLSIFSHQTFLDTKGVATIKGATGKALDAHIMIGYQLGCMIDVSDGATFEFGAPKLTTGVELKQALNGMPSIKGEGSADGGGAEISGVGATTTLTPKAGLEVPLGPDVKFTLKPGQIITFLVTEKDVKGSKGALRYVGEPINVDGCLGFASVRSFITLWTKAPIEDSKITTWGKVTRF</sequence>
<dbReference type="AlphaFoldDB" id="A0A0M4MBL1"/>
<dbReference type="Gene3D" id="2.10.300.10">
    <property type="entry name" value="Porin MspA ribbon domain"/>
    <property type="match status" value="1"/>
</dbReference>
<evidence type="ECO:0000313" key="3">
    <source>
        <dbReference type="EMBL" id="ALE18708.1"/>
    </source>
</evidence>
<dbReference type="SUPFAM" id="SSF56959">
    <property type="entry name" value="Leukocidin-like"/>
    <property type="match status" value="1"/>
</dbReference>
<accession>A0A0M4MBL1</accession>
<feature type="chain" id="PRO_5005798306" evidence="2">
    <location>
        <begin position="27"/>
        <end position="239"/>
    </location>
</feature>
<evidence type="ECO:0000256" key="1">
    <source>
        <dbReference type="ARBA" id="ARBA00022729"/>
    </source>
</evidence>
<keyword evidence="1 2" id="KW-0732">Signal</keyword>
<dbReference type="Gene3D" id="2.60.40.1650">
    <property type="entry name" value="Porin MspA (Ig-like beta-sandwich domain)"/>
    <property type="match status" value="1"/>
</dbReference>
<dbReference type="InterPro" id="IPR015286">
    <property type="entry name" value="Porin_fam_mycobact-type"/>
</dbReference>
<evidence type="ECO:0000313" key="4">
    <source>
        <dbReference type="Proteomes" id="UP000068137"/>
    </source>
</evidence>
<dbReference type="Pfam" id="PF09203">
    <property type="entry name" value="MspA"/>
    <property type="match status" value="1"/>
</dbReference>
<dbReference type="InterPro" id="IPR036435">
    <property type="entry name" value="Leukocidin/porin_MspA_sf"/>
</dbReference>
<dbReference type="STRING" id="1528099.AL705_02305"/>
<evidence type="ECO:0000256" key="2">
    <source>
        <dbReference type="SAM" id="SignalP"/>
    </source>
</evidence>
<dbReference type="RefSeq" id="WP_053961640.1">
    <property type="nucleotide sequence ID" value="NZ_CP012390.1"/>
</dbReference>